<dbReference type="Proteomes" id="UP001604277">
    <property type="component" value="Unassembled WGS sequence"/>
</dbReference>
<comment type="pathway">
    <text evidence="2">Protein modification; protein ubiquitination.</text>
</comment>
<dbReference type="PANTHER" id="PTHR31060">
    <property type="entry name" value="OSJNBA0011J08.25 PROTEIN-RELATED"/>
    <property type="match status" value="1"/>
</dbReference>
<proteinExistence type="predicted"/>
<dbReference type="Pfam" id="PF25553">
    <property type="entry name" value="BTB-POZ_ANK-like"/>
    <property type="match status" value="1"/>
</dbReference>
<evidence type="ECO:0000256" key="1">
    <source>
        <dbReference type="ARBA" id="ARBA00002668"/>
    </source>
</evidence>
<evidence type="ECO:0000256" key="4">
    <source>
        <dbReference type="SAM" id="MobiDB-lite"/>
    </source>
</evidence>
<reference evidence="7" key="1">
    <citation type="submission" date="2024-07" db="EMBL/GenBank/DDBJ databases">
        <title>Two chromosome-level genome assemblies of Korean endemic species Abeliophyllum distichum and Forsythia ovata (Oleaceae).</title>
        <authorList>
            <person name="Jang H."/>
        </authorList>
    </citation>
    <scope>NUCLEOTIDE SEQUENCE [LARGE SCALE GENOMIC DNA]</scope>
</reference>
<protein>
    <submittedName>
        <fullName evidence="6">BTB/POZ domain-containing protein</fullName>
    </submittedName>
</protein>
<feature type="domain" description="At3g05675-like ankyrin-like" evidence="5">
    <location>
        <begin position="310"/>
        <end position="478"/>
    </location>
</feature>
<evidence type="ECO:0000313" key="6">
    <source>
        <dbReference type="EMBL" id="KAL2468423.1"/>
    </source>
</evidence>
<evidence type="ECO:0000256" key="3">
    <source>
        <dbReference type="ARBA" id="ARBA00022786"/>
    </source>
</evidence>
<evidence type="ECO:0000256" key="2">
    <source>
        <dbReference type="ARBA" id="ARBA00004906"/>
    </source>
</evidence>
<gene>
    <name evidence="6" type="ORF">Fot_49999</name>
</gene>
<evidence type="ECO:0000313" key="7">
    <source>
        <dbReference type="Proteomes" id="UP001604277"/>
    </source>
</evidence>
<comment type="caution">
    <text evidence="6">The sequence shown here is derived from an EMBL/GenBank/DDBJ whole genome shotgun (WGS) entry which is preliminary data.</text>
</comment>
<dbReference type="InterPro" id="IPR038920">
    <property type="entry name" value="At3g05675-like"/>
</dbReference>
<dbReference type="InterPro" id="IPR011333">
    <property type="entry name" value="SKP1/BTB/POZ_sf"/>
</dbReference>
<keyword evidence="7" id="KW-1185">Reference proteome</keyword>
<sequence length="489" mass="55014">MTTGEGGAAEGNASKEKPPVGSNSCLFSTGAFIDSSFTEGTLTDGSHESPAFYSTRLGGRFGDPSTADVILHLHLSNETASDWSFTSDTLFGRQLVQVYLHSYALSRSKYFAVLLSDRWQQQNHTSSENSLKFHCKLVVPATTDSIDHYLTVLQLLYIDDLSASINSVSTAICLLPVALKLLFEGCIKECVKFLEAVPWSENEENKILKLIPLLSDEESKELLARVSPAKKNSSEEMLHDLVFLVHNHPNDVFAKDLVDNLLKDLSSGELVRRVLERGFERSLDVVKKSLKEYKSPELGRDDYMYDEIAMAQRPLLYQTMKNANNLLWLVERMIELRVADMAVKAWSEEASLTMDLQRMFFDDEWHYCAPSLPIFVLCCTSRIANAVATGHTLAARQARMKLVEHWLPVLIGWKESATMDTYCKSLCTELEETFLRIISTLSVSDAQELLQQCLGFAIQNVGDFPHLVTAFTTWFRRANRSPHPDDFGQ</sequence>
<dbReference type="AlphaFoldDB" id="A0ABD1PWV6"/>
<dbReference type="InterPro" id="IPR058039">
    <property type="entry name" value="At3g05675-like_ankyrin"/>
</dbReference>
<feature type="region of interest" description="Disordered" evidence="4">
    <location>
        <begin position="1"/>
        <end position="21"/>
    </location>
</feature>
<keyword evidence="3" id="KW-0833">Ubl conjugation pathway</keyword>
<accession>A0ABD1PWV6</accession>
<dbReference type="Gene3D" id="3.30.710.10">
    <property type="entry name" value="Potassium Channel Kv1.1, Chain A"/>
    <property type="match status" value="1"/>
</dbReference>
<comment type="function">
    <text evidence="1">May act as a substrate-specific adapter of an E3 ubiquitin-protein ligase complex (CUL3-RBX1-BTB) which mediates the ubiquitination and subsequent proteasomal degradation of target proteins.</text>
</comment>
<dbReference type="PANTHER" id="PTHR31060:SF6">
    <property type="entry name" value="EXPRESSED PROTEIN"/>
    <property type="match status" value="1"/>
</dbReference>
<dbReference type="EMBL" id="JBFOLJ010000016">
    <property type="protein sequence ID" value="KAL2468423.1"/>
    <property type="molecule type" value="Genomic_DNA"/>
</dbReference>
<name>A0ABD1PWV6_9LAMI</name>
<organism evidence="6 7">
    <name type="scientific">Forsythia ovata</name>
    <dbReference type="NCBI Taxonomy" id="205694"/>
    <lineage>
        <taxon>Eukaryota</taxon>
        <taxon>Viridiplantae</taxon>
        <taxon>Streptophyta</taxon>
        <taxon>Embryophyta</taxon>
        <taxon>Tracheophyta</taxon>
        <taxon>Spermatophyta</taxon>
        <taxon>Magnoliopsida</taxon>
        <taxon>eudicotyledons</taxon>
        <taxon>Gunneridae</taxon>
        <taxon>Pentapetalae</taxon>
        <taxon>asterids</taxon>
        <taxon>lamiids</taxon>
        <taxon>Lamiales</taxon>
        <taxon>Oleaceae</taxon>
        <taxon>Forsythieae</taxon>
        <taxon>Forsythia</taxon>
    </lineage>
</organism>
<evidence type="ECO:0000259" key="5">
    <source>
        <dbReference type="Pfam" id="PF25553"/>
    </source>
</evidence>